<proteinExistence type="predicted"/>
<dbReference type="Gene3D" id="3.90.190.10">
    <property type="entry name" value="Protein tyrosine phosphatase superfamily"/>
    <property type="match status" value="1"/>
</dbReference>
<dbReference type="KEGG" id="hro:HELRODRAFT_82988"/>
<dbReference type="GeneID" id="20216138"/>
<dbReference type="PROSITE" id="PS50056">
    <property type="entry name" value="TYR_PHOSPHATASE_2"/>
    <property type="match status" value="1"/>
</dbReference>
<dbReference type="PROSITE" id="PS00383">
    <property type="entry name" value="TYR_PHOSPHATASE_1"/>
    <property type="match status" value="1"/>
</dbReference>
<dbReference type="eggNOG" id="KOG0792">
    <property type="taxonomic scope" value="Eukaryota"/>
</dbReference>
<dbReference type="Pfam" id="PF00102">
    <property type="entry name" value="Y_phosphatase"/>
    <property type="match status" value="1"/>
</dbReference>
<feature type="domain" description="Tyrosine-protein phosphatase" evidence="1">
    <location>
        <begin position="6"/>
        <end position="180"/>
    </location>
</feature>
<dbReference type="EMBL" id="AMQM01005347">
    <property type="status" value="NOT_ANNOTATED_CDS"/>
    <property type="molecule type" value="Genomic_DNA"/>
</dbReference>
<dbReference type="OrthoDB" id="9880441at2759"/>
<dbReference type="InterPro" id="IPR029021">
    <property type="entry name" value="Prot-tyrosine_phosphatase-like"/>
</dbReference>
<dbReference type="InterPro" id="IPR016130">
    <property type="entry name" value="Tyr_Pase_AS"/>
</dbReference>
<reference evidence="5" key="1">
    <citation type="submission" date="2012-12" db="EMBL/GenBank/DDBJ databases">
        <authorList>
            <person name="Hellsten U."/>
            <person name="Grimwood J."/>
            <person name="Chapman J.A."/>
            <person name="Shapiro H."/>
            <person name="Aerts A."/>
            <person name="Otillar R.P."/>
            <person name="Terry A.Y."/>
            <person name="Boore J.L."/>
            <person name="Simakov O."/>
            <person name="Marletaz F."/>
            <person name="Cho S.-J."/>
            <person name="Edsinger-Gonzales E."/>
            <person name="Havlak P."/>
            <person name="Kuo D.-H."/>
            <person name="Larsson T."/>
            <person name="Lv J."/>
            <person name="Arendt D."/>
            <person name="Savage R."/>
            <person name="Osoegawa K."/>
            <person name="de Jong P."/>
            <person name="Lindberg D.R."/>
            <person name="Seaver E.C."/>
            <person name="Weisblat D.A."/>
            <person name="Putnam N.H."/>
            <person name="Grigoriev I.V."/>
            <person name="Rokhsar D.S."/>
        </authorList>
    </citation>
    <scope>NUCLEOTIDE SEQUENCE</scope>
</reference>
<dbReference type="RefSeq" id="XP_009021244.1">
    <property type="nucleotide sequence ID" value="XM_009022996.1"/>
</dbReference>
<evidence type="ECO:0008006" key="6">
    <source>
        <dbReference type="Google" id="ProtNLM"/>
    </source>
</evidence>
<protein>
    <recommendedName>
        <fullName evidence="6">Tyrosine-protein phosphatase domain-containing protein</fullName>
    </recommendedName>
</protein>
<dbReference type="PROSITE" id="PS50055">
    <property type="entry name" value="TYR_PHOSPHATASE_PTP"/>
    <property type="match status" value="1"/>
</dbReference>
<dbReference type="EMBL" id="KB096900">
    <property type="protein sequence ID" value="ESO00607.1"/>
    <property type="molecule type" value="Genomic_DNA"/>
</dbReference>
<dbReference type="GO" id="GO:0004725">
    <property type="term" value="F:protein tyrosine phosphatase activity"/>
    <property type="evidence" value="ECO:0007669"/>
    <property type="project" value="InterPro"/>
</dbReference>
<dbReference type="InParanoid" id="T1G4Z0"/>
<reference evidence="3 5" key="2">
    <citation type="journal article" date="2013" name="Nature">
        <title>Insights into bilaterian evolution from three spiralian genomes.</title>
        <authorList>
            <person name="Simakov O."/>
            <person name="Marletaz F."/>
            <person name="Cho S.J."/>
            <person name="Edsinger-Gonzales E."/>
            <person name="Havlak P."/>
            <person name="Hellsten U."/>
            <person name="Kuo D.H."/>
            <person name="Larsson T."/>
            <person name="Lv J."/>
            <person name="Arendt D."/>
            <person name="Savage R."/>
            <person name="Osoegawa K."/>
            <person name="de Jong P."/>
            <person name="Grimwood J."/>
            <person name="Chapman J.A."/>
            <person name="Shapiro H."/>
            <person name="Aerts A."/>
            <person name="Otillar R.P."/>
            <person name="Terry A.Y."/>
            <person name="Boore J.L."/>
            <person name="Grigoriev I.V."/>
            <person name="Lindberg D.R."/>
            <person name="Seaver E.C."/>
            <person name="Weisblat D.A."/>
            <person name="Putnam N.H."/>
            <person name="Rokhsar D.S."/>
        </authorList>
    </citation>
    <scope>NUCLEOTIDE SEQUENCE</scope>
</reference>
<evidence type="ECO:0000313" key="4">
    <source>
        <dbReference type="EnsemblMetazoa" id="HelroP82988"/>
    </source>
</evidence>
<reference evidence="4" key="3">
    <citation type="submission" date="2015-06" db="UniProtKB">
        <authorList>
            <consortium name="EnsemblMetazoa"/>
        </authorList>
    </citation>
    <scope>IDENTIFICATION</scope>
</reference>
<accession>T1G4Z0</accession>
<dbReference type="SUPFAM" id="SSF52799">
    <property type="entry name" value="(Phosphotyrosine protein) phosphatases II"/>
    <property type="match status" value="1"/>
</dbReference>
<gene>
    <name evidence="4" type="primary">20216138</name>
    <name evidence="3" type="ORF">HELRODRAFT_82988</name>
</gene>
<dbReference type="SMART" id="SM00404">
    <property type="entry name" value="PTPc_motif"/>
    <property type="match status" value="1"/>
</dbReference>
<organism evidence="4 5">
    <name type="scientific">Helobdella robusta</name>
    <name type="common">Californian leech</name>
    <dbReference type="NCBI Taxonomy" id="6412"/>
    <lineage>
        <taxon>Eukaryota</taxon>
        <taxon>Metazoa</taxon>
        <taxon>Spiralia</taxon>
        <taxon>Lophotrochozoa</taxon>
        <taxon>Annelida</taxon>
        <taxon>Clitellata</taxon>
        <taxon>Hirudinea</taxon>
        <taxon>Rhynchobdellida</taxon>
        <taxon>Glossiphoniidae</taxon>
        <taxon>Helobdella</taxon>
    </lineage>
</organism>
<dbReference type="Proteomes" id="UP000015101">
    <property type="component" value="Unassembled WGS sequence"/>
</dbReference>
<dbReference type="PANTHER" id="PTHR45706">
    <property type="entry name" value="TYROSINE-PROTEIN PHOSPHATASE"/>
    <property type="match status" value="1"/>
</dbReference>
<evidence type="ECO:0000259" key="1">
    <source>
        <dbReference type="PROSITE" id="PS50055"/>
    </source>
</evidence>
<dbReference type="OMA" id="CASYILM"/>
<feature type="domain" description="Tyrosine specific protein phosphatases" evidence="2">
    <location>
        <begin position="114"/>
        <end position="171"/>
    </location>
</feature>
<evidence type="ECO:0000313" key="5">
    <source>
        <dbReference type="Proteomes" id="UP000015101"/>
    </source>
</evidence>
<sequence length="191" mass="22426">DVIIRFITSQNPLPNTVADFWTMVWQNDVTCIVMLTDNFENGKMKCCLYWPDDVLLVENLYHIKLREKHVNDHVIISILQLTNQQTGESRLTFHLKFLAWHSLLTFANFDNCGGAPLLVHCETGIGRSGVFLTVYMCASYILMNKKFDIKEIADRLKEQRERMIQTSGQYRLCYYIIINLLMMMKKKMMMK</sequence>
<evidence type="ECO:0000313" key="3">
    <source>
        <dbReference type="EMBL" id="ESO00607.1"/>
    </source>
</evidence>
<dbReference type="AlphaFoldDB" id="T1G4Z0"/>
<dbReference type="SMART" id="SM00194">
    <property type="entry name" value="PTPc"/>
    <property type="match status" value="1"/>
</dbReference>
<dbReference type="InterPro" id="IPR003595">
    <property type="entry name" value="Tyr_Pase_cat"/>
</dbReference>
<dbReference type="InterPro" id="IPR000242">
    <property type="entry name" value="PTP_cat"/>
</dbReference>
<dbReference type="CDD" id="cd00047">
    <property type="entry name" value="PTPc"/>
    <property type="match status" value="1"/>
</dbReference>
<dbReference type="PANTHER" id="PTHR45706:SF4">
    <property type="entry name" value="TYROSINE-PROTEIN PHOSPHATASE"/>
    <property type="match status" value="1"/>
</dbReference>
<dbReference type="HOGENOM" id="CLU_001645_9_8_1"/>
<dbReference type="InterPro" id="IPR000387">
    <property type="entry name" value="Tyr_Pase_dom"/>
</dbReference>
<keyword evidence="5" id="KW-1185">Reference proteome</keyword>
<dbReference type="STRING" id="6412.T1G4Z0"/>
<evidence type="ECO:0000259" key="2">
    <source>
        <dbReference type="PROSITE" id="PS50056"/>
    </source>
</evidence>
<dbReference type="EnsemblMetazoa" id="HelroT82988">
    <property type="protein sequence ID" value="HelroP82988"/>
    <property type="gene ID" value="HelroG82988"/>
</dbReference>
<dbReference type="CTD" id="20216138"/>
<dbReference type="PRINTS" id="PR00700">
    <property type="entry name" value="PRTYPHPHTASE"/>
</dbReference>
<name>T1G4Z0_HELRO</name>